<evidence type="ECO:0000256" key="3">
    <source>
        <dbReference type="ARBA" id="ARBA00022989"/>
    </source>
</evidence>
<evidence type="ECO:0000259" key="6">
    <source>
        <dbReference type="Pfam" id="PF00999"/>
    </source>
</evidence>
<comment type="subcellular location">
    <subcellularLocation>
        <location evidence="1">Membrane</location>
        <topology evidence="1">Multi-pass membrane protein</topology>
    </subcellularLocation>
</comment>
<reference evidence="7" key="1">
    <citation type="submission" date="2020-08" db="EMBL/GenBank/DDBJ databases">
        <title>Genome public.</title>
        <authorList>
            <person name="Liu C."/>
            <person name="Sun Q."/>
        </authorList>
    </citation>
    <scope>NUCLEOTIDE SEQUENCE</scope>
    <source>
        <strain evidence="7">NSJ-50</strain>
    </source>
</reference>
<feature type="transmembrane region" description="Helical" evidence="5">
    <location>
        <begin position="85"/>
        <end position="110"/>
    </location>
</feature>
<feature type="transmembrane region" description="Helical" evidence="5">
    <location>
        <begin position="274"/>
        <end position="304"/>
    </location>
</feature>
<evidence type="ECO:0000313" key="8">
    <source>
        <dbReference type="Proteomes" id="UP000647416"/>
    </source>
</evidence>
<evidence type="ECO:0000256" key="4">
    <source>
        <dbReference type="ARBA" id="ARBA00023136"/>
    </source>
</evidence>
<dbReference type="AlphaFoldDB" id="A0A926FBV2"/>
<feature type="transmembrane region" description="Helical" evidence="5">
    <location>
        <begin position="116"/>
        <end position="136"/>
    </location>
</feature>
<dbReference type="EMBL" id="JACRTE010000001">
    <property type="protein sequence ID" value="MBC8595609.1"/>
    <property type="molecule type" value="Genomic_DNA"/>
</dbReference>
<evidence type="ECO:0000256" key="2">
    <source>
        <dbReference type="ARBA" id="ARBA00022692"/>
    </source>
</evidence>
<name>A0A926FBV2_9FIRM</name>
<dbReference type="GO" id="GO:1902600">
    <property type="term" value="P:proton transmembrane transport"/>
    <property type="evidence" value="ECO:0007669"/>
    <property type="project" value="InterPro"/>
</dbReference>
<gene>
    <name evidence="7" type="ORF">H8706_01825</name>
</gene>
<evidence type="ECO:0000313" key="7">
    <source>
        <dbReference type="EMBL" id="MBC8595609.1"/>
    </source>
</evidence>
<evidence type="ECO:0000256" key="5">
    <source>
        <dbReference type="SAM" id="Phobius"/>
    </source>
</evidence>
<dbReference type="InterPro" id="IPR038770">
    <property type="entry name" value="Na+/solute_symporter_sf"/>
</dbReference>
<feature type="transmembrane region" description="Helical" evidence="5">
    <location>
        <begin position="56"/>
        <end position="73"/>
    </location>
</feature>
<feature type="transmembrane region" description="Helical" evidence="5">
    <location>
        <begin position="358"/>
        <end position="382"/>
    </location>
</feature>
<feature type="transmembrane region" description="Helical" evidence="5">
    <location>
        <begin position="329"/>
        <end position="352"/>
    </location>
</feature>
<evidence type="ECO:0000256" key="1">
    <source>
        <dbReference type="ARBA" id="ARBA00004141"/>
    </source>
</evidence>
<feature type="domain" description="Cation/H+ exchanger transmembrane" evidence="6">
    <location>
        <begin position="17"/>
        <end position="382"/>
    </location>
</feature>
<proteinExistence type="predicted"/>
<feature type="transmembrane region" description="Helical" evidence="5">
    <location>
        <begin position="186"/>
        <end position="211"/>
    </location>
</feature>
<organism evidence="7 8">
    <name type="scientific">Qingrenia yutianensis</name>
    <dbReference type="NCBI Taxonomy" id="2763676"/>
    <lineage>
        <taxon>Bacteria</taxon>
        <taxon>Bacillati</taxon>
        <taxon>Bacillota</taxon>
        <taxon>Clostridia</taxon>
        <taxon>Eubacteriales</taxon>
        <taxon>Oscillospiraceae</taxon>
        <taxon>Qingrenia</taxon>
    </lineage>
</organism>
<dbReference type="PANTHER" id="PTHR43021:SF2">
    <property type="entry name" value="CATION_H+ EXCHANGER DOMAIN-CONTAINING PROTEIN"/>
    <property type="match status" value="1"/>
</dbReference>
<dbReference type="GO" id="GO:0016020">
    <property type="term" value="C:membrane"/>
    <property type="evidence" value="ECO:0007669"/>
    <property type="project" value="UniProtKB-SubCell"/>
</dbReference>
<accession>A0A926FBV2</accession>
<protein>
    <submittedName>
        <fullName evidence="7">Cation:proton antiporter</fullName>
    </submittedName>
</protein>
<comment type="caution">
    <text evidence="7">The sequence shown here is derived from an EMBL/GenBank/DDBJ whole genome shotgun (WGS) entry which is preliminary data.</text>
</comment>
<dbReference type="InterPro" id="IPR006153">
    <property type="entry name" value="Cation/H_exchanger_TM"/>
</dbReference>
<keyword evidence="3 5" id="KW-1133">Transmembrane helix</keyword>
<sequence length="389" mass="40442">MQFNVLCYLAIMIFSGMAFGRLVKLVKLPNVTGYLLAGLVLGPSVLKIIPKDTIDSIAVISEVALGFIAFSIGNEFKMSYFKKVGAAPIVIAALEALGAVVAVCAVLVAFGNDLPFSIVLSSIAAATAPAATIMVIRQYKAKGPVTETLLSVVALDDAVALMLFGIAVAVAGMLNSTANVSVVSMIFSPIVEIIGALGIGAVLGMLLTYFVRFFKKDGNRLSLAVGFVFAGIGIADVLGISSLLLCMALGAVFVNFSKQSLPVMKVVDAVTPPIFMLFFVASGAALELSVLPTLGIVGVIYVVFRVVGKVLGTYAGAAICKCDKKIKKYLGYALLPQAGVAIGLSLAATTVVPEYGQTIRAIVLCATFIYELLGPAVTKIALKKAGEIQ</sequence>
<feature type="transmembrane region" description="Helical" evidence="5">
    <location>
        <begin position="6"/>
        <end position="24"/>
    </location>
</feature>
<feature type="transmembrane region" description="Helical" evidence="5">
    <location>
        <begin position="148"/>
        <end position="174"/>
    </location>
</feature>
<dbReference type="Proteomes" id="UP000647416">
    <property type="component" value="Unassembled WGS sequence"/>
</dbReference>
<keyword evidence="4 5" id="KW-0472">Membrane</keyword>
<feature type="transmembrane region" description="Helical" evidence="5">
    <location>
        <begin position="223"/>
        <end position="254"/>
    </location>
</feature>
<dbReference type="RefSeq" id="WP_262431270.1">
    <property type="nucleotide sequence ID" value="NZ_JACRTE010000001.1"/>
</dbReference>
<dbReference type="GO" id="GO:0015297">
    <property type="term" value="F:antiporter activity"/>
    <property type="evidence" value="ECO:0007669"/>
    <property type="project" value="InterPro"/>
</dbReference>
<dbReference type="Gene3D" id="1.20.1530.20">
    <property type="match status" value="1"/>
</dbReference>
<keyword evidence="2 5" id="KW-0812">Transmembrane</keyword>
<dbReference type="PANTHER" id="PTHR43021">
    <property type="entry name" value="NA(+)/H(+) ANTIPORTER-RELATED"/>
    <property type="match status" value="1"/>
</dbReference>
<dbReference type="Pfam" id="PF00999">
    <property type="entry name" value="Na_H_Exchanger"/>
    <property type="match status" value="1"/>
</dbReference>
<keyword evidence="8" id="KW-1185">Reference proteome</keyword>